<dbReference type="EMBL" id="KX017520">
    <property type="protein sequence ID" value="ANH50863.1"/>
    <property type="molecule type" value="Genomic_DNA"/>
</dbReference>
<dbReference type="Proteomes" id="UP000203313">
    <property type="component" value="Segment"/>
</dbReference>
<organism evidence="1 2">
    <name type="scientific">Salmonella phage 64795_sal3</name>
    <dbReference type="NCBI Taxonomy" id="1813769"/>
    <lineage>
        <taxon>Viruses</taxon>
        <taxon>Duplodnaviria</taxon>
        <taxon>Heunggongvirae</taxon>
        <taxon>Uroviricota</taxon>
        <taxon>Caudoviricetes</taxon>
        <taxon>Saltrevirus</taxon>
        <taxon>Saltrevirus sv64795sal3</taxon>
    </lineage>
</organism>
<dbReference type="KEGG" id="vg:30310405"/>
<dbReference type="GeneID" id="30310405"/>
<proteinExistence type="predicted"/>
<evidence type="ECO:0000313" key="2">
    <source>
        <dbReference type="Proteomes" id="UP000203313"/>
    </source>
</evidence>
<keyword evidence="2" id="KW-1185">Reference proteome</keyword>
<protein>
    <submittedName>
        <fullName evidence="1">Uncharacterized protein</fullName>
    </submittedName>
</protein>
<accession>A0A173GCE2</accession>
<dbReference type="OrthoDB" id="23044at10239"/>
<name>A0A173GCE2_9CAUD</name>
<sequence>MKTRKEAAQEARVAGLKQFVCEWIPCSVCGGTVFFTASGGCKHCVYERTRARRSTVEYKERMKQKNKEEWLKNKNNPEFKAIKKERDREFHKKYKKRLSSDIKKMEEFLRRKRDAYRKWYYSEKGNKKALDNVKQWQKKHPHHVFLRKMLERIDMRLSDVVIDKTVDDVLGYTKSDFIKHIESTMEPWMSFDNRSCWHIDHILPVDWFVKNNLVYPELVNSLHNLKAEPAEFNWKKNRKWLRNDMTQWEFCYMLQYMVYGEIRYKEGG</sequence>
<dbReference type="RefSeq" id="YP_009322226.1">
    <property type="nucleotide sequence ID" value="NC_031918.1"/>
</dbReference>
<reference evidence="1 2" key="1">
    <citation type="submission" date="2016-04" db="EMBL/GenBank/DDBJ databases">
        <title>Complete Genome Sequences of three Siphoviridae Bacteriophages infecting Salmonella enterica enterica subsp. Enteridis.</title>
        <authorList>
            <person name="Paradiso R."/>
            <person name="Lombardi S."/>
            <person name="Iodice M.G."/>
            <person name="Riccardi M.G."/>
            <person name="Orsini M."/>
            <person name="Bolletti Censi S."/>
            <person name="Galiero G."/>
            <person name="Borriello G."/>
        </authorList>
    </citation>
    <scope>NUCLEOTIDE SEQUENCE [LARGE SCALE GENOMIC DNA]</scope>
</reference>
<evidence type="ECO:0000313" key="1">
    <source>
        <dbReference type="EMBL" id="ANH50863.1"/>
    </source>
</evidence>